<dbReference type="EMBL" id="AP028127">
    <property type="protein sequence ID" value="BEH90108.1"/>
    <property type="molecule type" value="Genomic_DNA"/>
</dbReference>
<dbReference type="InterPro" id="IPR011032">
    <property type="entry name" value="GroES-like_sf"/>
</dbReference>
<evidence type="ECO:0000256" key="2">
    <source>
        <dbReference type="ARBA" id="ARBA00023186"/>
    </source>
</evidence>
<keyword evidence="6" id="KW-1185">Reference proteome</keyword>
<keyword evidence="3" id="KW-0963">Cytoplasm</keyword>
<dbReference type="SUPFAM" id="SSF50129">
    <property type="entry name" value="GroES-like"/>
    <property type="match status" value="1"/>
</dbReference>
<evidence type="ECO:0000256" key="3">
    <source>
        <dbReference type="HAMAP-Rule" id="MF_00580"/>
    </source>
</evidence>
<evidence type="ECO:0000313" key="6">
    <source>
        <dbReference type="Proteomes" id="UP001432099"/>
    </source>
</evidence>
<dbReference type="Pfam" id="PF00166">
    <property type="entry name" value="Cpn10"/>
    <property type="match status" value="1"/>
</dbReference>
<sequence>MLRPLNDNVVIEIVELEKKTASGIILSKETSKPSHSEGVIVAVGEGKCLENGTLKTPSVSVGQRVIYNGFAGTKVSHQGKDLVILSSDDVLAVVE</sequence>
<evidence type="ECO:0000256" key="4">
    <source>
        <dbReference type="RuleBase" id="RU000535"/>
    </source>
</evidence>
<dbReference type="Gene3D" id="2.30.33.40">
    <property type="entry name" value="GroES chaperonin"/>
    <property type="match status" value="1"/>
</dbReference>
<comment type="function">
    <text evidence="3 4">Together with the chaperonin GroEL, plays an essential role in assisting protein folding. The GroEL-GroES system forms a nano-cage that allows encapsulation of the non-native substrate proteins and provides a physical environment optimized to promote and accelerate protein folding. GroES binds to the apical surface of the GroEL ring, thereby capping the opening of the GroEL channel.</text>
</comment>
<evidence type="ECO:0000313" key="5">
    <source>
        <dbReference type="EMBL" id="BEH90108.1"/>
    </source>
</evidence>
<dbReference type="PANTHER" id="PTHR10772:SF58">
    <property type="entry name" value="CO-CHAPERONIN GROES"/>
    <property type="match status" value="1"/>
</dbReference>
<dbReference type="SMART" id="SM00883">
    <property type="entry name" value="Cpn10"/>
    <property type="match status" value="1"/>
</dbReference>
<dbReference type="RefSeq" id="WP_161832305.1">
    <property type="nucleotide sequence ID" value="NZ_AP028127.1"/>
</dbReference>
<keyword evidence="2 3" id="KW-0143">Chaperone</keyword>
<accession>A0ABM8IFS5</accession>
<dbReference type="PANTHER" id="PTHR10772">
    <property type="entry name" value="10 KDA HEAT SHOCK PROTEIN"/>
    <property type="match status" value="1"/>
</dbReference>
<comment type="similarity">
    <text evidence="1 3 4">Belongs to the GroES chaperonin family.</text>
</comment>
<dbReference type="Proteomes" id="UP001432099">
    <property type="component" value="Chromosome"/>
</dbReference>
<name>A0ABM8IFS5_9FIRM</name>
<proteinExistence type="inferred from homology"/>
<reference evidence="5" key="1">
    <citation type="journal article" date="2024" name="Int. J. Syst. Evol. Microbiol.">
        <title>Turicibacter faecis sp. nov., isolated from faeces of heart failure mouse model.</title>
        <authorList>
            <person name="Imamura Y."/>
            <person name="Motooka D."/>
            <person name="Nakajima Y."/>
            <person name="Ito S."/>
            <person name="Kitakaze M."/>
            <person name="Iida T."/>
            <person name="Nakamura S."/>
        </authorList>
    </citation>
    <scope>NUCLEOTIDE SEQUENCE</scope>
    <source>
        <strain evidence="5">TC023</strain>
    </source>
</reference>
<dbReference type="CDD" id="cd00320">
    <property type="entry name" value="cpn10"/>
    <property type="match status" value="1"/>
</dbReference>
<organism evidence="5 6">
    <name type="scientific">Turicibacter faecis</name>
    <dbReference type="NCBI Taxonomy" id="2963365"/>
    <lineage>
        <taxon>Bacteria</taxon>
        <taxon>Bacillati</taxon>
        <taxon>Bacillota</taxon>
        <taxon>Erysipelotrichia</taxon>
        <taxon>Erysipelotrichales</taxon>
        <taxon>Turicibacteraceae</taxon>
        <taxon>Turicibacter</taxon>
    </lineage>
</organism>
<dbReference type="InterPro" id="IPR020818">
    <property type="entry name" value="Chaperonin_GroES"/>
</dbReference>
<protein>
    <recommendedName>
        <fullName evidence="3">Co-chaperonin GroES</fullName>
    </recommendedName>
    <alternativeName>
        <fullName evidence="3">10 kDa chaperonin</fullName>
    </alternativeName>
    <alternativeName>
        <fullName evidence="3">Chaperonin-10</fullName>
        <shortName evidence="3">Cpn10</shortName>
    </alternativeName>
</protein>
<evidence type="ECO:0000256" key="1">
    <source>
        <dbReference type="ARBA" id="ARBA00006975"/>
    </source>
</evidence>
<dbReference type="HAMAP" id="MF_00580">
    <property type="entry name" value="CH10"/>
    <property type="match status" value="1"/>
</dbReference>
<dbReference type="PRINTS" id="PR00297">
    <property type="entry name" value="CHAPERONIN10"/>
</dbReference>
<dbReference type="InterPro" id="IPR037124">
    <property type="entry name" value="Chaperonin_GroES_sf"/>
</dbReference>
<gene>
    <name evidence="3 5" type="primary">groS</name>
    <name evidence="3" type="synonym">groES</name>
    <name evidence="5" type="ORF">T23_02100</name>
</gene>
<comment type="subunit">
    <text evidence="3">Heptamer of 7 subunits arranged in a ring. Interacts with the chaperonin GroEL.</text>
</comment>
<comment type="subcellular location">
    <subcellularLocation>
        <location evidence="3">Cytoplasm</location>
    </subcellularLocation>
</comment>